<accession>A0A7D6VSG2</accession>
<evidence type="ECO:0000313" key="1">
    <source>
        <dbReference type="EMBL" id="QLY81226.1"/>
    </source>
</evidence>
<dbReference type="EMBL" id="CP059378">
    <property type="protein sequence ID" value="QLY81226.1"/>
    <property type="molecule type" value="Genomic_DNA"/>
</dbReference>
<proteinExistence type="predicted"/>
<reference evidence="1 2" key="1">
    <citation type="submission" date="2020-07" db="EMBL/GenBank/DDBJ databases">
        <title>Electron transfer.</title>
        <authorList>
            <person name="Huang L."/>
            <person name="Liu X."/>
            <person name="Zhou S."/>
        </authorList>
    </citation>
    <scope>NUCLEOTIDE SEQUENCE [LARGE SCALE GENOMIC DNA]</scope>
    <source>
        <strain evidence="1 2">Lx1</strain>
    </source>
</reference>
<dbReference type="Proteomes" id="UP000512286">
    <property type="component" value="Chromosome"/>
</dbReference>
<sequence>MIILRVSEYKYFVSFDKSKLTKNQFLLKCKVEENSFACDLMIKVYNTFFDLHVDLGSKYLKYYSDEYTNLEEFLYSKYILSREFIELLMGNKKENEKIYYVDLFKKTDYGISTLINDELIKKLNDILMEASNEN</sequence>
<dbReference type="RefSeq" id="WP_181602873.1">
    <property type="nucleotide sequence ID" value="NZ_CP059378.1"/>
</dbReference>
<gene>
    <name evidence="1" type="ORF">HZF06_06465</name>
</gene>
<evidence type="ECO:0000313" key="2">
    <source>
        <dbReference type="Proteomes" id="UP000512286"/>
    </source>
</evidence>
<dbReference type="AlphaFoldDB" id="A0A7D6VSG2"/>
<protein>
    <submittedName>
        <fullName evidence="1">Uncharacterized protein</fullName>
    </submittedName>
</protein>
<organism evidence="1 2">
    <name type="scientific">Clostridium intestinale</name>
    <dbReference type="NCBI Taxonomy" id="36845"/>
    <lineage>
        <taxon>Bacteria</taxon>
        <taxon>Bacillati</taxon>
        <taxon>Bacillota</taxon>
        <taxon>Clostridia</taxon>
        <taxon>Eubacteriales</taxon>
        <taxon>Clostridiaceae</taxon>
        <taxon>Clostridium</taxon>
    </lineage>
</organism>
<name>A0A7D6VSG2_9CLOT</name>
<dbReference type="KEGG" id="cint:HZF06_06465"/>